<keyword evidence="7 9" id="KW-0675">Receptor</keyword>
<gene>
    <name evidence="13" type="primary">LOC100377871</name>
</gene>
<feature type="transmembrane region" description="Helical" evidence="10">
    <location>
        <begin position="118"/>
        <end position="140"/>
    </location>
</feature>
<dbReference type="PROSITE" id="PS00237">
    <property type="entry name" value="G_PROTEIN_RECEP_F1_1"/>
    <property type="match status" value="1"/>
</dbReference>
<evidence type="ECO:0000259" key="11">
    <source>
        <dbReference type="PROSITE" id="PS50262"/>
    </source>
</evidence>
<keyword evidence="6 10" id="KW-0472">Membrane</keyword>
<evidence type="ECO:0000313" key="13">
    <source>
        <dbReference type="RefSeq" id="XP_002734656.1"/>
    </source>
</evidence>
<evidence type="ECO:0000256" key="5">
    <source>
        <dbReference type="ARBA" id="ARBA00023040"/>
    </source>
</evidence>
<evidence type="ECO:0000256" key="6">
    <source>
        <dbReference type="ARBA" id="ARBA00023136"/>
    </source>
</evidence>
<dbReference type="PANTHER" id="PTHR24229">
    <property type="entry name" value="NEUROPEPTIDES RECEPTOR"/>
    <property type="match status" value="1"/>
</dbReference>
<dbReference type="InterPro" id="IPR017452">
    <property type="entry name" value="GPCR_Rhodpsn_7TM"/>
</dbReference>
<feature type="transmembrane region" description="Helical" evidence="10">
    <location>
        <begin position="199"/>
        <end position="227"/>
    </location>
</feature>
<evidence type="ECO:0000256" key="9">
    <source>
        <dbReference type="RuleBase" id="RU000688"/>
    </source>
</evidence>
<comment type="similarity">
    <text evidence="9">Belongs to the G-protein coupled receptor 1 family.</text>
</comment>
<evidence type="ECO:0000256" key="7">
    <source>
        <dbReference type="ARBA" id="ARBA00023170"/>
    </source>
</evidence>
<dbReference type="PANTHER" id="PTHR24229:SF40">
    <property type="entry name" value="ALLATOSTATIN C RECEPTOR 1-RELATED"/>
    <property type="match status" value="1"/>
</dbReference>
<proteinExistence type="inferred from homology"/>
<protein>
    <submittedName>
        <fullName evidence="13">Somatostatin receptor type 5-like</fullName>
    </submittedName>
</protein>
<keyword evidence="3 9" id="KW-0812">Transmembrane</keyword>
<name>A0ABM0GPT9_SACKO</name>
<evidence type="ECO:0000313" key="12">
    <source>
        <dbReference type="Proteomes" id="UP000694865"/>
    </source>
</evidence>
<keyword evidence="4 10" id="KW-1133">Transmembrane helix</keyword>
<feature type="transmembrane region" description="Helical" evidence="10">
    <location>
        <begin position="152"/>
        <end position="173"/>
    </location>
</feature>
<evidence type="ECO:0000256" key="10">
    <source>
        <dbReference type="SAM" id="Phobius"/>
    </source>
</evidence>
<evidence type="ECO:0000256" key="1">
    <source>
        <dbReference type="ARBA" id="ARBA00004651"/>
    </source>
</evidence>
<comment type="subcellular location">
    <subcellularLocation>
        <location evidence="1">Cell membrane</location>
        <topology evidence="1">Multi-pass membrane protein</topology>
    </subcellularLocation>
</comment>
<dbReference type="Proteomes" id="UP000694865">
    <property type="component" value="Unplaced"/>
</dbReference>
<dbReference type="Gene3D" id="1.20.1070.10">
    <property type="entry name" value="Rhodopsin 7-helix transmembrane proteins"/>
    <property type="match status" value="1"/>
</dbReference>
<feature type="domain" description="G-protein coupled receptors family 1 profile" evidence="11">
    <location>
        <begin position="55"/>
        <end position="301"/>
    </location>
</feature>
<accession>A0ABM0GPT9</accession>
<evidence type="ECO:0000256" key="4">
    <source>
        <dbReference type="ARBA" id="ARBA00022989"/>
    </source>
</evidence>
<dbReference type="PRINTS" id="PR00237">
    <property type="entry name" value="GPCRRHODOPSN"/>
</dbReference>
<reference evidence="13" key="1">
    <citation type="submission" date="2025-08" db="UniProtKB">
        <authorList>
            <consortium name="RefSeq"/>
        </authorList>
    </citation>
    <scope>IDENTIFICATION</scope>
    <source>
        <tissue evidence="13">Testes</tissue>
    </source>
</reference>
<keyword evidence="2" id="KW-1003">Cell membrane</keyword>
<dbReference type="SUPFAM" id="SSF81321">
    <property type="entry name" value="Family A G protein-coupled receptor-like"/>
    <property type="match status" value="1"/>
</dbReference>
<feature type="transmembrane region" description="Helical" evidence="10">
    <location>
        <begin position="36"/>
        <end position="64"/>
    </location>
</feature>
<feature type="transmembrane region" description="Helical" evidence="10">
    <location>
        <begin position="76"/>
        <end position="98"/>
    </location>
</feature>
<keyword evidence="5 9" id="KW-0297">G-protein coupled receptor</keyword>
<feature type="transmembrane region" description="Helical" evidence="10">
    <location>
        <begin position="281"/>
        <end position="304"/>
    </location>
</feature>
<keyword evidence="12" id="KW-1185">Reference proteome</keyword>
<feature type="transmembrane region" description="Helical" evidence="10">
    <location>
        <begin position="239"/>
        <end position="261"/>
    </location>
</feature>
<dbReference type="Pfam" id="PF00001">
    <property type="entry name" value="7tm_1"/>
    <property type="match status" value="1"/>
</dbReference>
<evidence type="ECO:0000256" key="3">
    <source>
        <dbReference type="ARBA" id="ARBA00022692"/>
    </source>
</evidence>
<keyword evidence="8 9" id="KW-0807">Transducer</keyword>
<sequence length="367" mass="42394">MYVFFYGNETNEHNIAFNRTASVVAYDVFPVIPSWFFFHLIPVLASLMCLIGLLGNGVVIFIMLKYPKMTSVPNTYILNLAAADFLFFLGVPFLTYFNTARRWTFGNFMCKLVMGIDGMNMFTGIFTLAAMAVDRYFAIVRATFSTKFRSVFVARFICAVLWLLAVLVTLPLWTYASIEKYDNITVCSITCSQRVEHIFVIYSFLTGFVIPLAVIIVCYLSILCFLARQSRKFRRQVSHFGRVSAMVLTTVVFFFVCWLPFWVTRVIVFVSPSTHTLALQVVYYLTPVMSYINSCFNPVIYTWFKDDFRDHLKRCMCTSSHKYKTKTRSKIKDSSISMRQVQVQNPSRKKFLYTQTTSNFTINSDTT</sequence>
<dbReference type="InterPro" id="IPR000276">
    <property type="entry name" value="GPCR_Rhodpsn"/>
</dbReference>
<dbReference type="PROSITE" id="PS50262">
    <property type="entry name" value="G_PROTEIN_RECEP_F1_2"/>
    <property type="match status" value="1"/>
</dbReference>
<organism evidence="12 13">
    <name type="scientific">Saccoglossus kowalevskii</name>
    <name type="common">Acorn worm</name>
    <dbReference type="NCBI Taxonomy" id="10224"/>
    <lineage>
        <taxon>Eukaryota</taxon>
        <taxon>Metazoa</taxon>
        <taxon>Hemichordata</taxon>
        <taxon>Enteropneusta</taxon>
        <taxon>Harrimaniidae</taxon>
        <taxon>Saccoglossus</taxon>
    </lineage>
</organism>
<evidence type="ECO:0000256" key="8">
    <source>
        <dbReference type="ARBA" id="ARBA00023224"/>
    </source>
</evidence>
<dbReference type="GeneID" id="100377871"/>
<dbReference type="RefSeq" id="XP_002734656.1">
    <property type="nucleotide sequence ID" value="XM_002734610.1"/>
</dbReference>
<evidence type="ECO:0000256" key="2">
    <source>
        <dbReference type="ARBA" id="ARBA00022475"/>
    </source>
</evidence>